<comment type="caution">
    <text evidence="1">The sequence shown here is derived from an EMBL/GenBank/DDBJ whole genome shotgun (WGS) entry which is preliminary data.</text>
</comment>
<proteinExistence type="predicted"/>
<feature type="non-terminal residue" evidence="1">
    <location>
        <position position="1"/>
    </location>
</feature>
<gene>
    <name evidence="1" type="ORF">AMORRO_LOCUS13119</name>
</gene>
<evidence type="ECO:0000313" key="2">
    <source>
        <dbReference type="Proteomes" id="UP000789342"/>
    </source>
</evidence>
<dbReference type="OrthoDB" id="2422589at2759"/>
<sequence>DWVFKKSNSQEELILDFAYCFDILREFVNVMEGKKFSGSSLEDAKFNIHKKRIKITSQDSVKDICEKVMMKIMDIDNEKDALETVRLMIEWYMKNRHDDVSVFALSATYRPMKQNISVKEFVNCMEKRGIKIEP</sequence>
<name>A0A9N9I2G1_9GLOM</name>
<feature type="non-terminal residue" evidence="1">
    <location>
        <position position="134"/>
    </location>
</feature>
<organism evidence="1 2">
    <name type="scientific">Acaulospora morrowiae</name>
    <dbReference type="NCBI Taxonomy" id="94023"/>
    <lineage>
        <taxon>Eukaryota</taxon>
        <taxon>Fungi</taxon>
        <taxon>Fungi incertae sedis</taxon>
        <taxon>Mucoromycota</taxon>
        <taxon>Glomeromycotina</taxon>
        <taxon>Glomeromycetes</taxon>
        <taxon>Diversisporales</taxon>
        <taxon>Acaulosporaceae</taxon>
        <taxon>Acaulospora</taxon>
    </lineage>
</organism>
<dbReference type="EMBL" id="CAJVPV010021307">
    <property type="protein sequence ID" value="CAG8717543.1"/>
    <property type="molecule type" value="Genomic_DNA"/>
</dbReference>
<accession>A0A9N9I2G1</accession>
<protein>
    <submittedName>
        <fullName evidence="1">5798_t:CDS:1</fullName>
    </submittedName>
</protein>
<dbReference type="Proteomes" id="UP000789342">
    <property type="component" value="Unassembled WGS sequence"/>
</dbReference>
<dbReference type="AlphaFoldDB" id="A0A9N9I2G1"/>
<evidence type="ECO:0000313" key="1">
    <source>
        <dbReference type="EMBL" id="CAG8717543.1"/>
    </source>
</evidence>
<reference evidence="1" key="1">
    <citation type="submission" date="2021-06" db="EMBL/GenBank/DDBJ databases">
        <authorList>
            <person name="Kallberg Y."/>
            <person name="Tangrot J."/>
            <person name="Rosling A."/>
        </authorList>
    </citation>
    <scope>NUCLEOTIDE SEQUENCE</scope>
    <source>
        <strain evidence="1">CL551</strain>
    </source>
</reference>
<keyword evidence="2" id="KW-1185">Reference proteome</keyword>